<dbReference type="PANTHER" id="PTHR32093:SF131">
    <property type="entry name" value="LEUCINE-RICH REPEAT-CONTAINING N-TERMINAL PLANT-TYPE DOMAIN-CONTAINING PROTEIN"/>
    <property type="match status" value="1"/>
</dbReference>
<keyword evidence="4" id="KW-0677">Repeat</keyword>
<evidence type="ECO:0000256" key="5">
    <source>
        <dbReference type="SAM" id="MobiDB-lite"/>
    </source>
</evidence>
<evidence type="ECO:0000313" key="7">
    <source>
        <dbReference type="Proteomes" id="UP001229421"/>
    </source>
</evidence>
<keyword evidence="2" id="KW-0964">Secreted</keyword>
<proteinExistence type="predicted"/>
<dbReference type="AlphaFoldDB" id="A0AAD8NM37"/>
<evidence type="ECO:0000256" key="1">
    <source>
        <dbReference type="ARBA" id="ARBA00004613"/>
    </source>
</evidence>
<dbReference type="InterPro" id="IPR032675">
    <property type="entry name" value="LRR_dom_sf"/>
</dbReference>
<dbReference type="InterPro" id="IPR051582">
    <property type="entry name" value="LRR_extensin-like_regulator"/>
</dbReference>
<dbReference type="Gene3D" id="3.80.10.10">
    <property type="entry name" value="Ribonuclease Inhibitor"/>
    <property type="match status" value="2"/>
</dbReference>
<feature type="region of interest" description="Disordered" evidence="5">
    <location>
        <begin position="1"/>
        <end position="26"/>
    </location>
</feature>
<keyword evidence="3" id="KW-0732">Signal</keyword>
<evidence type="ECO:0000313" key="6">
    <source>
        <dbReference type="EMBL" id="KAK1414514.1"/>
    </source>
</evidence>
<dbReference type="PANTHER" id="PTHR32093">
    <property type="entry name" value="LEUCINE-RICH REPEAT EXTENSIN-LIKE PROTEIN 3-RELATED"/>
    <property type="match status" value="1"/>
</dbReference>
<comment type="caution">
    <text evidence="6">The sequence shown here is derived from an EMBL/GenBank/DDBJ whole genome shotgun (WGS) entry which is preliminary data.</text>
</comment>
<evidence type="ECO:0000256" key="2">
    <source>
        <dbReference type="ARBA" id="ARBA00022525"/>
    </source>
</evidence>
<gene>
    <name evidence="6" type="ORF">QVD17_30260</name>
</gene>
<dbReference type="GO" id="GO:0005576">
    <property type="term" value="C:extracellular region"/>
    <property type="evidence" value="ECO:0007669"/>
    <property type="project" value="UniProtKB-SubCell"/>
</dbReference>
<protein>
    <submittedName>
        <fullName evidence="6">Uncharacterized protein</fullName>
    </submittedName>
</protein>
<name>A0AAD8NM37_TARER</name>
<reference evidence="6" key="1">
    <citation type="journal article" date="2023" name="bioRxiv">
        <title>Improved chromosome-level genome assembly for marigold (Tagetes erecta).</title>
        <authorList>
            <person name="Jiang F."/>
            <person name="Yuan L."/>
            <person name="Wang S."/>
            <person name="Wang H."/>
            <person name="Xu D."/>
            <person name="Wang A."/>
            <person name="Fan W."/>
        </authorList>
    </citation>
    <scope>NUCLEOTIDE SEQUENCE</scope>
    <source>
        <strain evidence="6">WSJ</strain>
        <tissue evidence="6">Leaf</tissue>
    </source>
</reference>
<evidence type="ECO:0000256" key="3">
    <source>
        <dbReference type="ARBA" id="ARBA00022729"/>
    </source>
</evidence>
<dbReference type="SUPFAM" id="SSF52058">
    <property type="entry name" value="L domain-like"/>
    <property type="match status" value="1"/>
</dbReference>
<sequence length="411" mass="46228">MTPTLKTPSSPPQKPKQTPPSTPPTGGFVSPRIALVFPVIQEFKKKVTYDPLEVTKTWNGRDICQYMGLTCDTVPGTNRKGVTGVNFNYFNFSGHNLTLNDFITALPDIVYFHANSNNFVGSIPTDISKLKYLKDLDLSNNNFSGNFPIQVLNSHKLKFLDLRFNTFAGLIPPQIFQLNVDFLFINNNNFIQKIPDTIGLTKARYIILANNKFIGGIPPSIGNTSNTLLEILFLNNRLTGCLPCEIGLLKKTRLFDVESNYLTGPIPHSFQFLHKIEALCLARNNFYGMVPEAVCSLPMLFNFTLSYNYFTEVGPRCRELIKNGILDVKMNCIADFPDQKSSIECAFFFSKTHSCPNEKSFTCSQVMYSSAKLESSDVRFTAPATTPMQAPRWLSYDALFPRNVINTSMYN</sequence>
<dbReference type="Proteomes" id="UP001229421">
    <property type="component" value="Unassembled WGS sequence"/>
</dbReference>
<dbReference type="Pfam" id="PF00560">
    <property type="entry name" value="LRR_1"/>
    <property type="match status" value="2"/>
</dbReference>
<dbReference type="EMBL" id="JAUHHV010000008">
    <property type="protein sequence ID" value="KAK1414514.1"/>
    <property type="molecule type" value="Genomic_DNA"/>
</dbReference>
<evidence type="ECO:0000256" key="4">
    <source>
        <dbReference type="ARBA" id="ARBA00022737"/>
    </source>
</evidence>
<accession>A0AAD8NM37</accession>
<organism evidence="6 7">
    <name type="scientific">Tagetes erecta</name>
    <name type="common">African marigold</name>
    <dbReference type="NCBI Taxonomy" id="13708"/>
    <lineage>
        <taxon>Eukaryota</taxon>
        <taxon>Viridiplantae</taxon>
        <taxon>Streptophyta</taxon>
        <taxon>Embryophyta</taxon>
        <taxon>Tracheophyta</taxon>
        <taxon>Spermatophyta</taxon>
        <taxon>Magnoliopsida</taxon>
        <taxon>eudicotyledons</taxon>
        <taxon>Gunneridae</taxon>
        <taxon>Pentapetalae</taxon>
        <taxon>asterids</taxon>
        <taxon>campanulids</taxon>
        <taxon>Asterales</taxon>
        <taxon>Asteraceae</taxon>
        <taxon>Asteroideae</taxon>
        <taxon>Heliantheae alliance</taxon>
        <taxon>Tageteae</taxon>
        <taxon>Tagetes</taxon>
    </lineage>
</organism>
<dbReference type="InterPro" id="IPR001611">
    <property type="entry name" value="Leu-rich_rpt"/>
</dbReference>
<keyword evidence="7" id="KW-1185">Reference proteome</keyword>
<comment type="subcellular location">
    <subcellularLocation>
        <location evidence="1">Secreted</location>
    </subcellularLocation>
</comment>
<feature type="compositionally biased region" description="Pro residues" evidence="5">
    <location>
        <begin position="9"/>
        <end position="23"/>
    </location>
</feature>